<dbReference type="EMBL" id="WBOT01000007">
    <property type="protein sequence ID" value="KAB2330686.1"/>
    <property type="molecule type" value="Genomic_DNA"/>
</dbReference>
<reference evidence="2 3" key="1">
    <citation type="journal article" date="2014" name="Arch. Microbiol.">
        <title>Bacillus mesophilum sp. nov., strain IITR-54T, a novel 4-chlorobiphenyl dechlorinating bacterium.</title>
        <authorList>
            <person name="Manickam N."/>
            <person name="Singh N.K."/>
            <person name="Bajaj A."/>
            <person name="Kumar R.M."/>
            <person name="Kaur G."/>
            <person name="Kaur N."/>
            <person name="Bala M."/>
            <person name="Kumar A."/>
            <person name="Mayilraj S."/>
        </authorList>
    </citation>
    <scope>NUCLEOTIDE SEQUENCE [LARGE SCALE GENOMIC DNA]</scope>
    <source>
        <strain evidence="2 3">IITR-54</strain>
    </source>
</reference>
<comment type="caution">
    <text evidence="2">The sequence shown here is derived from an EMBL/GenBank/DDBJ whole genome shotgun (WGS) entry which is preliminary data.</text>
</comment>
<organism evidence="2 3">
    <name type="scientific">Bacillus mesophilum</name>
    <dbReference type="NCBI Taxonomy" id="1071718"/>
    <lineage>
        <taxon>Bacteria</taxon>
        <taxon>Bacillati</taxon>
        <taxon>Bacillota</taxon>
        <taxon>Bacilli</taxon>
        <taxon>Bacillales</taxon>
        <taxon>Bacillaceae</taxon>
        <taxon>Bacillus</taxon>
    </lineage>
</organism>
<dbReference type="InterPro" id="IPR000182">
    <property type="entry name" value="GNAT_dom"/>
</dbReference>
<keyword evidence="3" id="KW-1185">Reference proteome</keyword>
<protein>
    <submittedName>
        <fullName evidence="2">GNAT family N-acetyltransferase</fullName>
    </submittedName>
</protein>
<name>A0A7V7RJ53_9BACI</name>
<accession>A0A7V7RJ53</accession>
<dbReference type="OrthoDB" id="46888at2"/>
<feature type="domain" description="N-acetyltransferase" evidence="1">
    <location>
        <begin position="5"/>
        <end position="151"/>
    </location>
</feature>
<gene>
    <name evidence="2" type="ORF">F7732_18770</name>
</gene>
<dbReference type="Proteomes" id="UP000441354">
    <property type="component" value="Unassembled WGS sequence"/>
</dbReference>
<dbReference type="PROSITE" id="PS51186">
    <property type="entry name" value="GNAT"/>
    <property type="match status" value="1"/>
</dbReference>
<dbReference type="CDD" id="cd04301">
    <property type="entry name" value="NAT_SF"/>
    <property type="match status" value="1"/>
</dbReference>
<dbReference type="RefSeq" id="WP_151575614.1">
    <property type="nucleotide sequence ID" value="NZ_WBOT01000007.1"/>
</dbReference>
<dbReference type="AlphaFoldDB" id="A0A7V7RJ53"/>
<evidence type="ECO:0000313" key="2">
    <source>
        <dbReference type="EMBL" id="KAB2330686.1"/>
    </source>
</evidence>
<dbReference type="GO" id="GO:0016747">
    <property type="term" value="F:acyltransferase activity, transferring groups other than amino-acyl groups"/>
    <property type="evidence" value="ECO:0007669"/>
    <property type="project" value="InterPro"/>
</dbReference>
<evidence type="ECO:0000259" key="1">
    <source>
        <dbReference type="PROSITE" id="PS51186"/>
    </source>
</evidence>
<dbReference type="InterPro" id="IPR016181">
    <property type="entry name" value="Acyl_CoA_acyltransferase"/>
</dbReference>
<proteinExistence type="predicted"/>
<keyword evidence="2" id="KW-0808">Transferase</keyword>
<dbReference type="Gene3D" id="3.40.630.30">
    <property type="match status" value="1"/>
</dbReference>
<sequence length="151" mass="17205">MIQKIDITDPEHAKAVLDVQILSYNIEADIIGYQDIPPLKDTVEALQQCGEIFFGYYCGEKLCGVISFKLEKNILDIHRLIVHPQYFRKGIAGDLLSFIEIYMENIDAICVSTASKNVPAVQFYIKSGFSRLEEIRVNEQLSLTSFKKKLQ</sequence>
<evidence type="ECO:0000313" key="3">
    <source>
        <dbReference type="Proteomes" id="UP000441354"/>
    </source>
</evidence>
<dbReference type="SUPFAM" id="SSF55729">
    <property type="entry name" value="Acyl-CoA N-acyltransferases (Nat)"/>
    <property type="match status" value="1"/>
</dbReference>
<dbReference type="Pfam" id="PF13673">
    <property type="entry name" value="Acetyltransf_10"/>
    <property type="match status" value="1"/>
</dbReference>